<feature type="transmembrane region" description="Helical" evidence="8">
    <location>
        <begin position="48"/>
        <end position="67"/>
    </location>
</feature>
<evidence type="ECO:0000256" key="2">
    <source>
        <dbReference type="ARBA" id="ARBA00022475"/>
    </source>
</evidence>
<feature type="transmembrane region" description="Helical" evidence="8">
    <location>
        <begin position="411"/>
        <end position="432"/>
    </location>
</feature>
<keyword evidence="3 8" id="KW-0812">Transmembrane</keyword>
<comment type="function">
    <text evidence="8 9">Involved in peptidoglycan biosynthesis. Transports lipid-linked peptidoglycan precursors from the inner to the outer leaflet of the cytoplasmic membrane.</text>
</comment>
<dbReference type="PIRSF" id="PIRSF002869">
    <property type="entry name" value="MviN"/>
    <property type="match status" value="1"/>
</dbReference>
<organism evidence="10 11">
    <name type="scientific">Pontibacillus salicampi</name>
    <dbReference type="NCBI Taxonomy" id="1449801"/>
    <lineage>
        <taxon>Bacteria</taxon>
        <taxon>Bacillati</taxon>
        <taxon>Bacillota</taxon>
        <taxon>Bacilli</taxon>
        <taxon>Bacillales</taxon>
        <taxon>Bacillaceae</taxon>
        <taxon>Pontibacillus</taxon>
    </lineage>
</organism>
<evidence type="ECO:0000256" key="1">
    <source>
        <dbReference type="ARBA" id="ARBA00004651"/>
    </source>
</evidence>
<feature type="transmembrane region" description="Helical" evidence="8">
    <location>
        <begin position="270"/>
        <end position="290"/>
    </location>
</feature>
<comment type="caution">
    <text evidence="10">The sequence shown here is derived from an EMBL/GenBank/DDBJ whole genome shotgun (WGS) entry which is preliminary data.</text>
</comment>
<dbReference type="InterPro" id="IPR004268">
    <property type="entry name" value="MurJ"/>
</dbReference>
<evidence type="ECO:0000256" key="6">
    <source>
        <dbReference type="ARBA" id="ARBA00022989"/>
    </source>
</evidence>
<protein>
    <recommendedName>
        <fullName evidence="8">Probable lipid II flippase MurJ</fullName>
    </recommendedName>
</protein>
<feature type="transmembrane region" description="Helical" evidence="8">
    <location>
        <begin position="128"/>
        <end position="149"/>
    </location>
</feature>
<evidence type="ECO:0000313" key="10">
    <source>
        <dbReference type="EMBL" id="MFC0525293.1"/>
    </source>
</evidence>
<keyword evidence="8 9" id="KW-0813">Transport</keyword>
<dbReference type="NCBIfam" id="TIGR01695">
    <property type="entry name" value="murJ_mviN"/>
    <property type="match status" value="1"/>
</dbReference>
<evidence type="ECO:0000313" key="11">
    <source>
        <dbReference type="Proteomes" id="UP001589836"/>
    </source>
</evidence>
<proteinExistence type="inferred from homology"/>
<keyword evidence="4 8" id="KW-0133">Cell shape</keyword>
<feature type="transmembrane region" description="Helical" evidence="8">
    <location>
        <begin position="187"/>
        <end position="207"/>
    </location>
</feature>
<dbReference type="Proteomes" id="UP001589836">
    <property type="component" value="Unassembled WGS sequence"/>
</dbReference>
<feature type="transmembrane region" description="Helical" evidence="8">
    <location>
        <begin position="471"/>
        <end position="492"/>
    </location>
</feature>
<comment type="subcellular location">
    <subcellularLocation>
        <location evidence="1 8">Cell membrane</location>
        <topology evidence="1 8">Multi-pass membrane protein</topology>
    </subcellularLocation>
</comment>
<evidence type="ECO:0000256" key="4">
    <source>
        <dbReference type="ARBA" id="ARBA00022960"/>
    </source>
</evidence>
<comment type="similarity">
    <text evidence="8 9">Belongs to the MurJ/MviN family.</text>
</comment>
<reference evidence="10 11" key="1">
    <citation type="submission" date="2024-09" db="EMBL/GenBank/DDBJ databases">
        <authorList>
            <person name="Sun Q."/>
            <person name="Mori K."/>
        </authorList>
    </citation>
    <scope>NUCLEOTIDE SEQUENCE [LARGE SCALE GENOMIC DNA]</scope>
    <source>
        <strain evidence="10 11">NCAIM B.02529</strain>
    </source>
</reference>
<dbReference type="PANTHER" id="PTHR47019">
    <property type="entry name" value="LIPID II FLIPPASE MURJ"/>
    <property type="match status" value="1"/>
</dbReference>
<feature type="transmembrane region" description="Helical" evidence="8">
    <location>
        <begin position="444"/>
        <end position="465"/>
    </location>
</feature>
<accession>A0ABV6LSB9</accession>
<dbReference type="CDD" id="cd13123">
    <property type="entry name" value="MATE_MurJ_like"/>
    <property type="match status" value="1"/>
</dbReference>
<evidence type="ECO:0000256" key="3">
    <source>
        <dbReference type="ARBA" id="ARBA00022692"/>
    </source>
</evidence>
<dbReference type="HAMAP" id="MF_02078">
    <property type="entry name" value="MurJ_MviN"/>
    <property type="match status" value="1"/>
</dbReference>
<keyword evidence="11" id="KW-1185">Reference proteome</keyword>
<evidence type="ECO:0000256" key="7">
    <source>
        <dbReference type="ARBA" id="ARBA00023136"/>
    </source>
</evidence>
<dbReference type="Pfam" id="PF03023">
    <property type="entry name" value="MurJ"/>
    <property type="match status" value="1"/>
</dbReference>
<dbReference type="PANTHER" id="PTHR47019:SF1">
    <property type="entry name" value="LIPID II FLIPPASE MURJ"/>
    <property type="match status" value="1"/>
</dbReference>
<evidence type="ECO:0000256" key="8">
    <source>
        <dbReference type="HAMAP-Rule" id="MF_02078"/>
    </source>
</evidence>
<sequence>MSEVFGLKSKLGLASILFLLATLLLKISGLVRDMVIAFYFGGSLESDAFWAAFIIPNMIILFFTTGMKNALVPSYIQAIENKRHEYHLNHVFTGTILISLLISVLGIVLAPYYIPLLYGGLGEEGHDIAIVISMIFFSSIFFIGMNAVLEAFFDAENRFALSMVSQIIVIVSLILGAVFFAETLGVYALGYGYLAGTILSLLFKLVIVSKRNVPKLTWKLDWPEVKDFYIVFFPVALTVAVGQINLAVDNVFAAQFKDGVVTSLNYAKNLVHFPQAIFGVTIGTIIFPLISKANSQNDHQLFKKGIEQGLTTMLFILLPSIAGLMLLMPNIIELLYQRGQFDANATRTTVEIAYYYVGSVLFFSLHNVINKGFYTLKKGHLIMIVGGFAILLNAGLNVLFTNWLGYRGIPLASSVMAVFYVGTCFLIFLRLVDGLKLRMIGKEYAKIILAVAVMAGAVVGVLTLVEDWNNIMQIITVAISGAVVYTGSVFALKVDTIKIFTNRFLKKKGNQTS</sequence>
<keyword evidence="2 8" id="KW-1003">Cell membrane</keyword>
<feature type="transmembrane region" description="Helical" evidence="8">
    <location>
        <begin position="352"/>
        <end position="369"/>
    </location>
</feature>
<evidence type="ECO:0000256" key="5">
    <source>
        <dbReference type="ARBA" id="ARBA00022984"/>
    </source>
</evidence>
<feature type="transmembrane region" description="Helical" evidence="8">
    <location>
        <begin position="88"/>
        <end position="113"/>
    </location>
</feature>
<feature type="transmembrane region" description="Helical" evidence="8">
    <location>
        <begin position="310"/>
        <end position="332"/>
    </location>
</feature>
<keyword evidence="7 8" id="KW-0472">Membrane</keyword>
<keyword evidence="8 9" id="KW-0961">Cell wall biogenesis/degradation</keyword>
<keyword evidence="6 8" id="KW-1133">Transmembrane helix</keyword>
<feature type="transmembrane region" description="Helical" evidence="8">
    <location>
        <begin position="161"/>
        <end position="181"/>
    </location>
</feature>
<dbReference type="InterPro" id="IPR051050">
    <property type="entry name" value="Lipid_II_flippase_MurJ/MviN"/>
</dbReference>
<dbReference type="EMBL" id="JBHLTP010000013">
    <property type="protein sequence ID" value="MFC0525293.1"/>
    <property type="molecule type" value="Genomic_DNA"/>
</dbReference>
<feature type="transmembrane region" description="Helical" evidence="8">
    <location>
        <begin position="228"/>
        <end position="248"/>
    </location>
</feature>
<name>A0ABV6LSB9_9BACI</name>
<dbReference type="PRINTS" id="PR01806">
    <property type="entry name" value="VIRFACTRMVIN"/>
</dbReference>
<gene>
    <name evidence="8 10" type="primary">murJ</name>
    <name evidence="10" type="ORF">ACFFGV_17055</name>
</gene>
<feature type="transmembrane region" description="Helical" evidence="8">
    <location>
        <begin position="381"/>
        <end position="405"/>
    </location>
</feature>
<evidence type="ECO:0000256" key="9">
    <source>
        <dbReference type="PIRNR" id="PIRNR002869"/>
    </source>
</evidence>
<comment type="pathway">
    <text evidence="8">Cell wall biogenesis; peptidoglycan biosynthesis.</text>
</comment>
<keyword evidence="5 8" id="KW-0573">Peptidoglycan synthesis</keyword>